<evidence type="ECO:0000313" key="2">
    <source>
        <dbReference type="Proteomes" id="UP000078541"/>
    </source>
</evidence>
<evidence type="ECO:0000313" key="1">
    <source>
        <dbReference type="EMBL" id="KYN35114.1"/>
    </source>
</evidence>
<keyword evidence="2" id="KW-1185">Reference proteome</keyword>
<protein>
    <recommendedName>
        <fullName evidence="3">Endonuclease/exonuclease/phosphatase domain-containing protein</fullName>
    </recommendedName>
</protein>
<dbReference type="AlphaFoldDB" id="A0A195F4V8"/>
<proteinExistence type="predicted"/>
<organism evidence="1 2">
    <name type="scientific">Trachymyrmex septentrionalis</name>
    <dbReference type="NCBI Taxonomy" id="34720"/>
    <lineage>
        <taxon>Eukaryota</taxon>
        <taxon>Metazoa</taxon>
        <taxon>Ecdysozoa</taxon>
        <taxon>Arthropoda</taxon>
        <taxon>Hexapoda</taxon>
        <taxon>Insecta</taxon>
        <taxon>Pterygota</taxon>
        <taxon>Neoptera</taxon>
        <taxon>Endopterygota</taxon>
        <taxon>Hymenoptera</taxon>
        <taxon>Apocrita</taxon>
        <taxon>Aculeata</taxon>
        <taxon>Formicoidea</taxon>
        <taxon>Formicidae</taxon>
        <taxon>Myrmicinae</taxon>
        <taxon>Trachymyrmex</taxon>
    </lineage>
</organism>
<accession>A0A195F4V8</accession>
<sequence length="100" mass="11600">VLVLMETWIEEKNWGKVKEKLTKGYRWEAARRKNKKGRTMGGMIMIFKKELTEQKEGGDMKEEGIIEGRIKEKGIRTVNGGDFNTRTGEEEGRVWIRGGR</sequence>
<evidence type="ECO:0008006" key="3">
    <source>
        <dbReference type="Google" id="ProtNLM"/>
    </source>
</evidence>
<dbReference type="EMBL" id="KQ981826">
    <property type="protein sequence ID" value="KYN35114.1"/>
    <property type="molecule type" value="Genomic_DNA"/>
</dbReference>
<reference evidence="1 2" key="1">
    <citation type="submission" date="2016-03" db="EMBL/GenBank/DDBJ databases">
        <title>Trachymyrmex septentrionalis WGS genome.</title>
        <authorList>
            <person name="Nygaard S."/>
            <person name="Hu H."/>
            <person name="Boomsma J."/>
            <person name="Zhang G."/>
        </authorList>
    </citation>
    <scope>NUCLEOTIDE SEQUENCE [LARGE SCALE GENOMIC DNA]</scope>
    <source>
        <strain evidence="1">Tsep2-gDNA-1</strain>
        <tissue evidence="1">Whole body</tissue>
    </source>
</reference>
<name>A0A195F4V8_9HYME</name>
<gene>
    <name evidence="1" type="ORF">ALC56_10585</name>
</gene>
<feature type="non-terminal residue" evidence="1">
    <location>
        <position position="1"/>
    </location>
</feature>
<dbReference type="Proteomes" id="UP000078541">
    <property type="component" value="Unassembled WGS sequence"/>
</dbReference>